<proteinExistence type="predicted"/>
<dbReference type="RefSeq" id="WP_212019179.1">
    <property type="nucleotide sequence ID" value="NZ_JAAFYZ010000226.1"/>
</dbReference>
<evidence type="ECO:0000313" key="2">
    <source>
        <dbReference type="Proteomes" id="UP000730482"/>
    </source>
</evidence>
<keyword evidence="2" id="KW-1185">Reference proteome</keyword>
<gene>
    <name evidence="1" type="ORF">KGQ19_39865</name>
</gene>
<comment type="caution">
    <text evidence="1">The sequence shown here is derived from an EMBL/GenBank/DDBJ whole genome shotgun (WGS) entry which is preliminary data.</text>
</comment>
<evidence type="ECO:0000313" key="1">
    <source>
        <dbReference type="EMBL" id="MBS2553028.1"/>
    </source>
</evidence>
<name>A0ABS5L3T6_9ACTN</name>
<dbReference type="EMBL" id="JAAFYZ010000226">
    <property type="protein sequence ID" value="MBS2553028.1"/>
    <property type="molecule type" value="Genomic_DNA"/>
</dbReference>
<reference evidence="1 2" key="1">
    <citation type="submission" date="2020-02" db="EMBL/GenBank/DDBJ databases">
        <title>Acidophilic actinobacteria isolated from forest soil.</title>
        <authorList>
            <person name="Golinska P."/>
        </authorList>
    </citation>
    <scope>NUCLEOTIDE SEQUENCE [LARGE SCALE GENOMIC DNA]</scope>
    <source>
        <strain evidence="1 2">NL8</strain>
    </source>
</reference>
<accession>A0ABS5L3T6</accession>
<protein>
    <submittedName>
        <fullName evidence="1">Uncharacterized protein</fullName>
    </submittedName>
</protein>
<organism evidence="1 2">
    <name type="scientific">Catenulispora pinistramenti</name>
    <dbReference type="NCBI Taxonomy" id="2705254"/>
    <lineage>
        <taxon>Bacteria</taxon>
        <taxon>Bacillati</taxon>
        <taxon>Actinomycetota</taxon>
        <taxon>Actinomycetes</taxon>
        <taxon>Catenulisporales</taxon>
        <taxon>Catenulisporaceae</taxon>
        <taxon>Catenulispora</taxon>
    </lineage>
</organism>
<dbReference type="Proteomes" id="UP000730482">
    <property type="component" value="Unassembled WGS sequence"/>
</dbReference>
<sequence>MRNTADVRYTYTSWQTAYPGRAVDLTALDFPPVRYDAAVAGAMKLLDLGPQPRAAVLTDIRDDIRDMLFAAEDLECAYAAVLYPEPGRTSEHVWVGFSVYDNTEEPLTPAEALADEVLDPAKHEVVSERIKEVELPDGPAARLFQTTVHRDPEDSSFQFLPRLTLCGVARCAGVRFVIRGHASSAASVDVLDKVVTAWARSLSFRADVTAGVVTVGAGVSTRTDAPVGAAQPALHPVSTPLPPLG</sequence>